<dbReference type="Proteomes" id="UP000316639">
    <property type="component" value="Unassembled WGS sequence"/>
</dbReference>
<evidence type="ECO:0000256" key="1">
    <source>
        <dbReference type="ARBA" id="ARBA00004141"/>
    </source>
</evidence>
<accession>A0A563EKB7</accession>
<gene>
    <name evidence="7" type="ORF">FKR81_31600</name>
</gene>
<dbReference type="PANTHER" id="PTHR43229">
    <property type="entry name" value="NODULATION PROTEIN J"/>
    <property type="match status" value="1"/>
</dbReference>
<dbReference type="InterPro" id="IPR013525">
    <property type="entry name" value="ABC2_TM"/>
</dbReference>
<keyword evidence="2 5" id="KW-0812">Transmembrane</keyword>
<keyword evidence="4 5" id="KW-0472">Membrane</keyword>
<feature type="transmembrane region" description="Helical" evidence="5">
    <location>
        <begin position="57"/>
        <end position="80"/>
    </location>
</feature>
<feature type="transmembrane region" description="Helical" evidence="5">
    <location>
        <begin position="31"/>
        <end position="50"/>
    </location>
</feature>
<feature type="transmembrane region" description="Helical" evidence="5">
    <location>
        <begin position="113"/>
        <end position="131"/>
    </location>
</feature>
<evidence type="ECO:0000256" key="4">
    <source>
        <dbReference type="ARBA" id="ARBA00023136"/>
    </source>
</evidence>
<evidence type="ECO:0000313" key="7">
    <source>
        <dbReference type="EMBL" id="TWP47510.1"/>
    </source>
</evidence>
<reference evidence="7 8" key="1">
    <citation type="submission" date="2019-07" db="EMBL/GenBank/DDBJ databases">
        <title>Lentzea xizangensis sp. nov., isolated from Qinghai-Tibetan Plateau Soils.</title>
        <authorList>
            <person name="Huang J."/>
        </authorList>
    </citation>
    <scope>NUCLEOTIDE SEQUENCE [LARGE SCALE GENOMIC DNA]</scope>
    <source>
        <strain evidence="7 8">FXJ1.1311</strain>
    </source>
</reference>
<dbReference type="OrthoDB" id="4239003at2"/>
<dbReference type="InterPro" id="IPR051784">
    <property type="entry name" value="Nod_factor_ABC_transporter"/>
</dbReference>
<keyword evidence="3 5" id="KW-1133">Transmembrane helix</keyword>
<dbReference type="Pfam" id="PF01061">
    <property type="entry name" value="ABC2_membrane"/>
    <property type="match status" value="1"/>
</dbReference>
<feature type="domain" description="ABC-2 type transporter transmembrane" evidence="6">
    <location>
        <begin position="24"/>
        <end position="214"/>
    </location>
</feature>
<comment type="subcellular location">
    <subcellularLocation>
        <location evidence="1">Membrane</location>
        <topology evidence="1">Multi-pass membrane protein</topology>
    </subcellularLocation>
</comment>
<dbReference type="AlphaFoldDB" id="A0A563EKB7"/>
<evidence type="ECO:0000256" key="3">
    <source>
        <dbReference type="ARBA" id="ARBA00022989"/>
    </source>
</evidence>
<dbReference type="GO" id="GO:0016020">
    <property type="term" value="C:membrane"/>
    <property type="evidence" value="ECO:0007669"/>
    <property type="project" value="UniProtKB-SubCell"/>
</dbReference>
<dbReference type="EMBL" id="VOBR01000025">
    <property type="protein sequence ID" value="TWP47510.1"/>
    <property type="molecule type" value="Genomic_DNA"/>
</dbReference>
<organism evidence="7 8">
    <name type="scientific">Lentzea tibetensis</name>
    <dbReference type="NCBI Taxonomy" id="2591470"/>
    <lineage>
        <taxon>Bacteria</taxon>
        <taxon>Bacillati</taxon>
        <taxon>Actinomycetota</taxon>
        <taxon>Actinomycetes</taxon>
        <taxon>Pseudonocardiales</taxon>
        <taxon>Pseudonocardiaceae</taxon>
        <taxon>Lentzea</taxon>
    </lineage>
</organism>
<dbReference type="PANTHER" id="PTHR43229:SF6">
    <property type="entry name" value="ABC-TYPE MULTIDRUG TRANSPORT SYSTEM, PERMEASE COMPONENT"/>
    <property type="match status" value="1"/>
</dbReference>
<feature type="transmembrane region" description="Helical" evidence="5">
    <location>
        <begin position="86"/>
        <end position="106"/>
    </location>
</feature>
<dbReference type="RefSeq" id="WP_146357547.1">
    <property type="nucleotide sequence ID" value="NZ_VOBR01000025.1"/>
</dbReference>
<sequence>MHFIRVFQAGTLNAFADFAATYTVRTWTFAWLGRIIAQVVFFTLIGTLLGSPEQQRFLLVGAAVMAIVGEVLFACASSTWERRAGTLPLLVASPGSLLAVFAGRSIQWVPSSLATSSVCLLCVGPLFGVTWSVPSALLLVVVLFVTAATTYCFALVPGAAVLNAMDLRNIVANVIGALITAFCGAVVPVSFWPSWIGWAVNALPVTHGLRAVRELASGGFDVLPHLGYAVLTAAIWLVVAGWLLRRLAERGRRDGTIEFGD</sequence>
<dbReference type="GO" id="GO:0140359">
    <property type="term" value="F:ABC-type transporter activity"/>
    <property type="evidence" value="ECO:0007669"/>
    <property type="project" value="InterPro"/>
</dbReference>
<name>A0A563EKB7_9PSEU</name>
<feature type="transmembrane region" description="Helical" evidence="5">
    <location>
        <begin position="174"/>
        <end position="195"/>
    </location>
</feature>
<feature type="transmembrane region" description="Helical" evidence="5">
    <location>
        <begin position="225"/>
        <end position="244"/>
    </location>
</feature>
<evidence type="ECO:0000259" key="6">
    <source>
        <dbReference type="Pfam" id="PF01061"/>
    </source>
</evidence>
<feature type="transmembrane region" description="Helical" evidence="5">
    <location>
        <begin position="137"/>
        <end position="162"/>
    </location>
</feature>
<protein>
    <submittedName>
        <fullName evidence="7">ABC transporter permease</fullName>
    </submittedName>
</protein>
<evidence type="ECO:0000256" key="2">
    <source>
        <dbReference type="ARBA" id="ARBA00022692"/>
    </source>
</evidence>
<evidence type="ECO:0000313" key="8">
    <source>
        <dbReference type="Proteomes" id="UP000316639"/>
    </source>
</evidence>
<proteinExistence type="predicted"/>
<evidence type="ECO:0000256" key="5">
    <source>
        <dbReference type="SAM" id="Phobius"/>
    </source>
</evidence>
<keyword evidence="8" id="KW-1185">Reference proteome</keyword>
<comment type="caution">
    <text evidence="7">The sequence shown here is derived from an EMBL/GenBank/DDBJ whole genome shotgun (WGS) entry which is preliminary data.</text>
</comment>